<dbReference type="PANTHER" id="PTHR46268:SF6">
    <property type="entry name" value="UNIVERSAL STRESS PROTEIN UP12"/>
    <property type="match status" value="1"/>
</dbReference>
<dbReference type="EMBL" id="RPFW01000007">
    <property type="protein sequence ID" value="TVZ01130.1"/>
    <property type="molecule type" value="Genomic_DNA"/>
</dbReference>
<evidence type="ECO:0000313" key="4">
    <source>
        <dbReference type="Proteomes" id="UP000460272"/>
    </source>
</evidence>
<dbReference type="PANTHER" id="PTHR46268">
    <property type="entry name" value="STRESS RESPONSE PROTEIN NHAX"/>
    <property type="match status" value="1"/>
</dbReference>
<proteinExistence type="inferred from homology"/>
<feature type="domain" description="UspA" evidence="2">
    <location>
        <begin position="7"/>
        <end position="142"/>
    </location>
</feature>
<comment type="caution">
    <text evidence="3">The sequence shown here is derived from an EMBL/GenBank/DDBJ whole genome shotgun (WGS) entry which is preliminary data.</text>
</comment>
<evidence type="ECO:0000259" key="2">
    <source>
        <dbReference type="Pfam" id="PF00582"/>
    </source>
</evidence>
<evidence type="ECO:0000256" key="1">
    <source>
        <dbReference type="ARBA" id="ARBA00008791"/>
    </source>
</evidence>
<dbReference type="AlphaFoldDB" id="A0A6P2BQ93"/>
<protein>
    <submittedName>
        <fullName evidence="3">Universal stress protein</fullName>
    </submittedName>
</protein>
<dbReference type="Gene3D" id="3.40.50.620">
    <property type="entry name" value="HUPs"/>
    <property type="match status" value="1"/>
</dbReference>
<organism evidence="3 4">
    <name type="scientific">Trebonia kvetii</name>
    <dbReference type="NCBI Taxonomy" id="2480626"/>
    <lineage>
        <taxon>Bacteria</taxon>
        <taxon>Bacillati</taxon>
        <taxon>Actinomycetota</taxon>
        <taxon>Actinomycetes</taxon>
        <taxon>Streptosporangiales</taxon>
        <taxon>Treboniaceae</taxon>
        <taxon>Trebonia</taxon>
    </lineage>
</organism>
<dbReference type="InterPro" id="IPR006016">
    <property type="entry name" value="UspA"/>
</dbReference>
<accession>A0A6P2BQ93</accession>
<dbReference type="Proteomes" id="UP000460272">
    <property type="component" value="Unassembled WGS sequence"/>
</dbReference>
<dbReference type="SUPFAM" id="SSF52402">
    <property type="entry name" value="Adenine nucleotide alpha hydrolases-like"/>
    <property type="match status" value="1"/>
</dbReference>
<dbReference type="InterPro" id="IPR014729">
    <property type="entry name" value="Rossmann-like_a/b/a_fold"/>
</dbReference>
<dbReference type="OrthoDB" id="6174426at2"/>
<dbReference type="InterPro" id="IPR006015">
    <property type="entry name" value="Universal_stress_UspA"/>
</dbReference>
<gene>
    <name evidence="3" type="ORF">EAS64_33080</name>
</gene>
<dbReference type="CDD" id="cd00293">
    <property type="entry name" value="USP-like"/>
    <property type="match status" value="1"/>
</dbReference>
<keyword evidence="4" id="KW-1185">Reference proteome</keyword>
<reference evidence="3 4" key="1">
    <citation type="submission" date="2018-11" db="EMBL/GenBank/DDBJ databases">
        <title>Trebonia kvetii gen.nov., sp.nov., a novel acidophilic actinobacterium, and proposal of the new actinobacterial family Treboniaceae fam. nov.</title>
        <authorList>
            <person name="Rapoport D."/>
            <person name="Sagova-Mareckova M."/>
            <person name="Sedlacek I."/>
            <person name="Provaznik J."/>
            <person name="Kralova S."/>
            <person name="Pavlinic D."/>
            <person name="Benes V."/>
            <person name="Kopecky J."/>
        </authorList>
    </citation>
    <scope>NUCLEOTIDE SEQUENCE [LARGE SCALE GENOMIC DNA]</scope>
    <source>
        <strain evidence="3 4">15Tr583</strain>
    </source>
</reference>
<dbReference type="Pfam" id="PF00582">
    <property type="entry name" value="Usp"/>
    <property type="match status" value="1"/>
</dbReference>
<name>A0A6P2BQ93_9ACTN</name>
<comment type="similarity">
    <text evidence="1">Belongs to the universal stress protein A family.</text>
</comment>
<dbReference type="PRINTS" id="PR01438">
    <property type="entry name" value="UNVRSLSTRESS"/>
</dbReference>
<dbReference type="RefSeq" id="WP_145859454.1">
    <property type="nucleotide sequence ID" value="NZ_RPFW01000007.1"/>
</dbReference>
<evidence type="ECO:0000313" key="3">
    <source>
        <dbReference type="EMBL" id="TVZ01130.1"/>
    </source>
</evidence>
<sequence>MSVPAVRRIVVGVDGSVESVAALRWACREAALRGAEVHAVHVREARCHSLPSYAAPAQSSQQGCDDFDVDELAGKIKAEFAPDVEVKGEVVDGLAARILLELCAGADMLVLGTASDTAGAPRPAGPVIRACLRRAACPVVVISAEQETAHHDEDAGSQVMVPAGV</sequence>